<organism evidence="2 3">
    <name type="scientific">Rhizodiscina lignyota</name>
    <dbReference type="NCBI Taxonomy" id="1504668"/>
    <lineage>
        <taxon>Eukaryota</taxon>
        <taxon>Fungi</taxon>
        <taxon>Dikarya</taxon>
        <taxon>Ascomycota</taxon>
        <taxon>Pezizomycotina</taxon>
        <taxon>Dothideomycetes</taxon>
        <taxon>Pleosporomycetidae</taxon>
        <taxon>Aulographales</taxon>
        <taxon>Rhizodiscinaceae</taxon>
        <taxon>Rhizodiscina</taxon>
    </lineage>
</organism>
<evidence type="ECO:0000313" key="3">
    <source>
        <dbReference type="Proteomes" id="UP000799772"/>
    </source>
</evidence>
<dbReference type="Gene3D" id="1.20.1280.140">
    <property type="match status" value="1"/>
</dbReference>
<evidence type="ECO:0000256" key="1">
    <source>
        <dbReference type="SAM" id="SignalP"/>
    </source>
</evidence>
<gene>
    <name evidence="2" type="ORF">NA57DRAFT_61051</name>
</gene>
<dbReference type="OrthoDB" id="2422134at2759"/>
<comment type="caution">
    <text evidence="2">The sequence shown here is derived from an EMBL/GenBank/DDBJ whole genome shotgun (WGS) entry which is preliminary data.</text>
</comment>
<proteinExistence type="predicted"/>
<dbReference type="Pfam" id="PF12296">
    <property type="entry name" value="HsbA"/>
    <property type="match status" value="1"/>
</dbReference>
<keyword evidence="1" id="KW-0732">Signal</keyword>
<dbReference type="GO" id="GO:0005576">
    <property type="term" value="C:extracellular region"/>
    <property type="evidence" value="ECO:0007669"/>
    <property type="project" value="TreeGrafter"/>
</dbReference>
<feature type="signal peptide" evidence="1">
    <location>
        <begin position="1"/>
        <end position="17"/>
    </location>
</feature>
<accession>A0A9P4I2L0</accession>
<protein>
    <submittedName>
        <fullName evidence="2">Uncharacterized protein</fullName>
    </submittedName>
</protein>
<dbReference type="PANTHER" id="PTHR38123">
    <property type="entry name" value="CELL WALL SERINE-THREONINE-RICH GALACTOMANNOPROTEIN MP1 (AFU_ORTHOLOGUE AFUA_4G03240)"/>
    <property type="match status" value="1"/>
</dbReference>
<dbReference type="EMBL" id="ML978136">
    <property type="protein sequence ID" value="KAF2093830.1"/>
    <property type="molecule type" value="Genomic_DNA"/>
</dbReference>
<name>A0A9P4I2L0_9PEZI</name>
<sequence length="200" mass="20445">MKATTFSALGLLPMTLASVVPREANPQILGPDGSRQIIGAINAVTSAAQSLDMTVQGINSPDLTQLLALNSGSTQIVQTIQNETSAVQSAPDINLLSALSVQLAATQLIGTLKTTLSDLVSKKPYIDQAGVSSLVVASLQQQKSAGDVFSSALTSKVPQLVSILANIDGGIIDQLFSMAIAAFSQAPTASAVSAMPRGTP</sequence>
<evidence type="ECO:0000313" key="2">
    <source>
        <dbReference type="EMBL" id="KAF2093830.1"/>
    </source>
</evidence>
<reference evidence="2" key="1">
    <citation type="journal article" date="2020" name="Stud. Mycol.">
        <title>101 Dothideomycetes genomes: a test case for predicting lifestyles and emergence of pathogens.</title>
        <authorList>
            <person name="Haridas S."/>
            <person name="Albert R."/>
            <person name="Binder M."/>
            <person name="Bloem J."/>
            <person name="Labutti K."/>
            <person name="Salamov A."/>
            <person name="Andreopoulos B."/>
            <person name="Baker S."/>
            <person name="Barry K."/>
            <person name="Bills G."/>
            <person name="Bluhm B."/>
            <person name="Cannon C."/>
            <person name="Castanera R."/>
            <person name="Culley D."/>
            <person name="Daum C."/>
            <person name="Ezra D."/>
            <person name="Gonzalez J."/>
            <person name="Henrissat B."/>
            <person name="Kuo A."/>
            <person name="Liang C."/>
            <person name="Lipzen A."/>
            <person name="Lutzoni F."/>
            <person name="Magnuson J."/>
            <person name="Mondo S."/>
            <person name="Nolan M."/>
            <person name="Ohm R."/>
            <person name="Pangilinan J."/>
            <person name="Park H.-J."/>
            <person name="Ramirez L."/>
            <person name="Alfaro M."/>
            <person name="Sun H."/>
            <person name="Tritt A."/>
            <person name="Yoshinaga Y."/>
            <person name="Zwiers L.-H."/>
            <person name="Turgeon B."/>
            <person name="Goodwin S."/>
            <person name="Spatafora J."/>
            <person name="Crous P."/>
            <person name="Grigoriev I."/>
        </authorList>
    </citation>
    <scope>NUCLEOTIDE SEQUENCE</scope>
    <source>
        <strain evidence="2">CBS 133067</strain>
    </source>
</reference>
<keyword evidence="3" id="KW-1185">Reference proteome</keyword>
<dbReference type="AlphaFoldDB" id="A0A9P4I2L0"/>
<feature type="chain" id="PRO_5040144690" evidence="1">
    <location>
        <begin position="18"/>
        <end position="200"/>
    </location>
</feature>
<dbReference type="Proteomes" id="UP000799772">
    <property type="component" value="Unassembled WGS sequence"/>
</dbReference>
<dbReference type="InterPro" id="IPR021054">
    <property type="entry name" value="Cell_wall_mannoprotein_1"/>
</dbReference>
<dbReference type="PANTHER" id="PTHR38123:SF6">
    <property type="entry name" value="CELL WALL SERINE-THREONINE-RICH GALACTOMANNOPROTEIN MP1 (AFU_ORTHOLOGUE AFUA_4G03240)"/>
    <property type="match status" value="1"/>
</dbReference>